<accession>A0A5N6JCS8</accession>
<proteinExistence type="predicted"/>
<sequence>MGKPPFRNISYVLFTLEFAFMLLVSGADLALVSEIIFCREALHLGFSSQDCRSRGTLGRLVMIAVC</sequence>
<evidence type="ECO:0000313" key="2">
    <source>
        <dbReference type="Proteomes" id="UP000326289"/>
    </source>
</evidence>
<gene>
    <name evidence="1" type="ORF">BDV30DRAFT_23005</name>
</gene>
<dbReference type="AlphaFoldDB" id="A0A5N6JCS8"/>
<keyword evidence="2" id="KW-1185">Reference proteome</keyword>
<evidence type="ECO:0000313" key="1">
    <source>
        <dbReference type="EMBL" id="KAB8276661.1"/>
    </source>
</evidence>
<reference evidence="1 2" key="1">
    <citation type="submission" date="2019-04" db="EMBL/GenBank/DDBJ databases">
        <title>Fungal friends and foes A comparative genomics study of 23 Aspergillus species from section Flavi.</title>
        <authorList>
            <consortium name="DOE Joint Genome Institute"/>
            <person name="Kjaerbolling I."/>
            <person name="Vesth T.C."/>
            <person name="Frisvad J.C."/>
            <person name="Nybo J.L."/>
            <person name="Theobald S."/>
            <person name="Kildgaard S."/>
            <person name="Petersen T.I."/>
            <person name="Kuo A."/>
            <person name="Sato A."/>
            <person name="Lyhne E.K."/>
            <person name="Kogle M.E."/>
            <person name="Wiebenga A."/>
            <person name="Kun R.S."/>
            <person name="Lubbers R.J."/>
            <person name="Makela M.R."/>
            <person name="Barry K."/>
            <person name="Chovatia M."/>
            <person name="Clum A."/>
            <person name="Daum C."/>
            <person name="Haridas S."/>
            <person name="He G."/>
            <person name="LaButti K."/>
            <person name="Lipzen A."/>
            <person name="Mondo S."/>
            <person name="Pangilinan J."/>
            <person name="Riley R."/>
            <person name="Salamov A."/>
            <person name="Simmons B.A."/>
            <person name="Magnuson J.K."/>
            <person name="Henrissat B."/>
            <person name="Mortensen U.H."/>
            <person name="Larsen T.O."/>
            <person name="De vries R.P."/>
            <person name="Grigoriev I.V."/>
            <person name="Machida M."/>
            <person name="Baker S.E."/>
            <person name="Andersen M.R."/>
        </authorList>
    </citation>
    <scope>NUCLEOTIDE SEQUENCE [LARGE SCALE GENOMIC DNA]</scope>
    <source>
        <strain evidence="1 2">CBS 117635</strain>
    </source>
</reference>
<organism evidence="1 2">
    <name type="scientific">Aspergillus minisclerotigenes</name>
    <dbReference type="NCBI Taxonomy" id="656917"/>
    <lineage>
        <taxon>Eukaryota</taxon>
        <taxon>Fungi</taxon>
        <taxon>Dikarya</taxon>
        <taxon>Ascomycota</taxon>
        <taxon>Pezizomycotina</taxon>
        <taxon>Eurotiomycetes</taxon>
        <taxon>Eurotiomycetidae</taxon>
        <taxon>Eurotiales</taxon>
        <taxon>Aspergillaceae</taxon>
        <taxon>Aspergillus</taxon>
        <taxon>Aspergillus subgen. Circumdati</taxon>
    </lineage>
</organism>
<dbReference type="Proteomes" id="UP000326289">
    <property type="component" value="Unassembled WGS sequence"/>
</dbReference>
<name>A0A5N6JCS8_9EURO</name>
<protein>
    <submittedName>
        <fullName evidence="1">Uncharacterized protein</fullName>
    </submittedName>
</protein>
<dbReference type="EMBL" id="ML732775">
    <property type="protein sequence ID" value="KAB8276661.1"/>
    <property type="molecule type" value="Genomic_DNA"/>
</dbReference>